<dbReference type="CDD" id="cd20554">
    <property type="entry name" value="CYCLIN_TFIIIB90_rpt2"/>
    <property type="match status" value="1"/>
</dbReference>
<dbReference type="FunCoup" id="K1PRX8">
    <property type="interactions" value="321"/>
</dbReference>
<comment type="subcellular location">
    <subcellularLocation>
        <location evidence="1">Nucleus</location>
    </subcellularLocation>
</comment>
<dbReference type="SUPFAM" id="SSF47954">
    <property type="entry name" value="Cyclin-like"/>
    <property type="match status" value="2"/>
</dbReference>
<dbReference type="Pfam" id="PF07741">
    <property type="entry name" value="BRF1"/>
    <property type="match status" value="1"/>
</dbReference>
<keyword evidence="5" id="KW-0863">Zinc-finger</keyword>
<dbReference type="InterPro" id="IPR011665">
    <property type="entry name" value="BRF1_TBP-bd_dom"/>
</dbReference>
<evidence type="ECO:0000256" key="2">
    <source>
        <dbReference type="ARBA" id="ARBA00010857"/>
    </source>
</evidence>
<dbReference type="InterPro" id="IPR036915">
    <property type="entry name" value="Cyclin-like_sf"/>
</dbReference>
<keyword evidence="3" id="KW-0479">Metal-binding</keyword>
<dbReference type="GO" id="GO:0000995">
    <property type="term" value="F:RNA polymerase III general transcription initiation factor activity"/>
    <property type="evidence" value="ECO:0007669"/>
    <property type="project" value="TreeGrafter"/>
</dbReference>
<feature type="compositionally biased region" description="Basic residues" evidence="12">
    <location>
        <begin position="366"/>
        <end position="376"/>
    </location>
</feature>
<evidence type="ECO:0000313" key="13">
    <source>
        <dbReference type="EMBL" id="EKC21579.1"/>
    </source>
</evidence>
<name>K1PRX8_MAGGI</name>
<dbReference type="AlphaFoldDB" id="K1PRX8"/>
<dbReference type="Gene3D" id="2.20.25.10">
    <property type="match status" value="1"/>
</dbReference>
<dbReference type="GO" id="GO:0097550">
    <property type="term" value="C:transcription preinitiation complex"/>
    <property type="evidence" value="ECO:0007669"/>
    <property type="project" value="TreeGrafter"/>
</dbReference>
<protein>
    <recommendedName>
        <fullName evidence="10">B-related factor 1</fullName>
    </recommendedName>
</protein>
<dbReference type="InterPro" id="IPR000812">
    <property type="entry name" value="TFIIB"/>
</dbReference>
<keyword evidence="6" id="KW-0862">Zinc</keyword>
<accession>K1PRX8</accession>
<keyword evidence="7" id="KW-0805">Transcription regulation</keyword>
<feature type="region of interest" description="Disordered" evidence="12">
    <location>
        <begin position="204"/>
        <end position="234"/>
    </location>
</feature>
<evidence type="ECO:0000256" key="9">
    <source>
        <dbReference type="ARBA" id="ARBA00023242"/>
    </source>
</evidence>
<dbReference type="InterPro" id="IPR013150">
    <property type="entry name" value="TFIIB_cyclin"/>
</dbReference>
<dbReference type="SUPFAM" id="SSF57783">
    <property type="entry name" value="Zinc beta-ribbon"/>
    <property type="match status" value="1"/>
</dbReference>
<feature type="region of interest" description="Disordered" evidence="12">
    <location>
        <begin position="415"/>
        <end position="437"/>
    </location>
</feature>
<evidence type="ECO:0000256" key="8">
    <source>
        <dbReference type="ARBA" id="ARBA00023163"/>
    </source>
</evidence>
<keyword evidence="4" id="KW-0677">Repeat</keyword>
<evidence type="ECO:0000256" key="12">
    <source>
        <dbReference type="SAM" id="MobiDB-lite"/>
    </source>
</evidence>
<comment type="similarity">
    <text evidence="2">Belongs to the TFIIB family.</text>
</comment>
<dbReference type="HOGENOM" id="CLU_010293_2_3_1"/>
<dbReference type="FunFam" id="2.20.25.10:FF:000012">
    <property type="entry name" value="Putative transcription factor IIIB 90 kDa subunit"/>
    <property type="match status" value="1"/>
</dbReference>
<sequence length="503" mass="56493">MSSTGVCTHCGCTEIDKDPARGDAVCTNCGSVLEDQIIVSEIQFEEHATGASSVIGQFVSTDGSKSHSLGISFPHGMKKESRTVTFDNGRKRIQQLGVQLKLNQHCIDTAFNFFKMAVNRRMTQGRKTTHVIAACLYIINVYSLGKTYLQLSRALCINIPAIDPCLYIPRFAHKLEFGEKTHEVSMTALRLVSRMKRDWMHTGRRPSGLCGADASNSPNISAENSRANSPDLSESGIKNASNFLEDETLKTCLNEVDLEKEKLVNEQEELKTERKPLQETIGMIDVVKKCVNEDEGESEKAEDGELDLTGIDDDELEKQFVLTEEEIELKTNLWMAENKDYLIALKEKEERLAKEREEEAKNPEKKKPKRTRKKRVPIQAASAEEAIYKVIHERKISNKINYDVLNDLKCQSGLQPATPVDSQPPPTPLQTEDLSEASRMVESNGSHIARDIKEPDRKKIKLEKMDFRDSKTESLGGDTSAVVVENGPVQYIENLKEDLYIKN</sequence>
<gene>
    <name evidence="13" type="ORF">CGI_10003755</name>
</gene>
<organism evidence="13">
    <name type="scientific">Magallana gigas</name>
    <name type="common">Pacific oyster</name>
    <name type="synonym">Crassostrea gigas</name>
    <dbReference type="NCBI Taxonomy" id="29159"/>
    <lineage>
        <taxon>Eukaryota</taxon>
        <taxon>Metazoa</taxon>
        <taxon>Spiralia</taxon>
        <taxon>Lophotrochozoa</taxon>
        <taxon>Mollusca</taxon>
        <taxon>Bivalvia</taxon>
        <taxon>Autobranchia</taxon>
        <taxon>Pteriomorphia</taxon>
        <taxon>Ostreida</taxon>
        <taxon>Ostreoidea</taxon>
        <taxon>Ostreidae</taxon>
        <taxon>Magallana</taxon>
    </lineage>
</organism>
<reference evidence="13" key="1">
    <citation type="journal article" date="2012" name="Nature">
        <title>The oyster genome reveals stress adaptation and complexity of shell formation.</title>
        <authorList>
            <person name="Zhang G."/>
            <person name="Fang X."/>
            <person name="Guo X."/>
            <person name="Li L."/>
            <person name="Luo R."/>
            <person name="Xu F."/>
            <person name="Yang P."/>
            <person name="Zhang L."/>
            <person name="Wang X."/>
            <person name="Qi H."/>
            <person name="Xiong Z."/>
            <person name="Que H."/>
            <person name="Xie Y."/>
            <person name="Holland P.W."/>
            <person name="Paps J."/>
            <person name="Zhu Y."/>
            <person name="Wu F."/>
            <person name="Chen Y."/>
            <person name="Wang J."/>
            <person name="Peng C."/>
            <person name="Meng J."/>
            <person name="Yang L."/>
            <person name="Liu J."/>
            <person name="Wen B."/>
            <person name="Zhang N."/>
            <person name="Huang Z."/>
            <person name="Zhu Q."/>
            <person name="Feng Y."/>
            <person name="Mount A."/>
            <person name="Hedgecock D."/>
            <person name="Xu Z."/>
            <person name="Liu Y."/>
            <person name="Domazet-Loso T."/>
            <person name="Du Y."/>
            <person name="Sun X."/>
            <person name="Zhang S."/>
            <person name="Liu B."/>
            <person name="Cheng P."/>
            <person name="Jiang X."/>
            <person name="Li J."/>
            <person name="Fan D."/>
            <person name="Wang W."/>
            <person name="Fu W."/>
            <person name="Wang T."/>
            <person name="Wang B."/>
            <person name="Zhang J."/>
            <person name="Peng Z."/>
            <person name="Li Y."/>
            <person name="Li N."/>
            <person name="Wang J."/>
            <person name="Chen M."/>
            <person name="He Y."/>
            <person name="Tan F."/>
            <person name="Song X."/>
            <person name="Zheng Q."/>
            <person name="Huang R."/>
            <person name="Yang H."/>
            <person name="Du X."/>
            <person name="Chen L."/>
            <person name="Yang M."/>
            <person name="Gaffney P.M."/>
            <person name="Wang S."/>
            <person name="Luo L."/>
            <person name="She Z."/>
            <person name="Ming Y."/>
            <person name="Huang W."/>
            <person name="Zhang S."/>
            <person name="Huang B."/>
            <person name="Zhang Y."/>
            <person name="Qu T."/>
            <person name="Ni P."/>
            <person name="Miao G."/>
            <person name="Wang J."/>
            <person name="Wang Q."/>
            <person name="Steinberg C.E."/>
            <person name="Wang H."/>
            <person name="Li N."/>
            <person name="Qian L."/>
            <person name="Zhang G."/>
            <person name="Li Y."/>
            <person name="Yang H."/>
            <person name="Liu X."/>
            <person name="Wang J."/>
            <person name="Yin Y."/>
            <person name="Wang J."/>
        </authorList>
    </citation>
    <scope>NUCLEOTIDE SEQUENCE [LARGE SCALE GENOMIC DNA]</scope>
    <source>
        <strain evidence="13">05x7-T-G4-1.051#20</strain>
    </source>
</reference>
<keyword evidence="11" id="KW-0175">Coiled coil</keyword>
<dbReference type="GO" id="GO:0000126">
    <property type="term" value="C:transcription factor TFIIIB complex"/>
    <property type="evidence" value="ECO:0007669"/>
    <property type="project" value="TreeGrafter"/>
</dbReference>
<dbReference type="PANTHER" id="PTHR11618:SF4">
    <property type="entry name" value="TRANSCRIPTION FACTOR IIIB 90 KDA SUBUNIT"/>
    <property type="match status" value="1"/>
</dbReference>
<evidence type="ECO:0000256" key="1">
    <source>
        <dbReference type="ARBA" id="ARBA00004123"/>
    </source>
</evidence>
<dbReference type="PROSITE" id="PS51134">
    <property type="entry name" value="ZF_TFIIB"/>
    <property type="match status" value="1"/>
</dbReference>
<evidence type="ECO:0000256" key="11">
    <source>
        <dbReference type="SAM" id="Coils"/>
    </source>
</evidence>
<dbReference type="PANTHER" id="PTHR11618">
    <property type="entry name" value="TRANSCRIPTION INITIATION FACTOR IIB-RELATED"/>
    <property type="match status" value="1"/>
</dbReference>
<feature type="coiled-coil region" evidence="11">
    <location>
        <begin position="249"/>
        <end position="280"/>
    </location>
</feature>
<evidence type="ECO:0000256" key="5">
    <source>
        <dbReference type="ARBA" id="ARBA00022771"/>
    </source>
</evidence>
<dbReference type="Gene3D" id="1.20.5.650">
    <property type="entry name" value="Single helix bin"/>
    <property type="match status" value="1"/>
</dbReference>
<keyword evidence="9" id="KW-0539">Nucleus</keyword>
<dbReference type="CDD" id="cd20553">
    <property type="entry name" value="CYCLIN_TFIIIB90_rpt1"/>
    <property type="match status" value="1"/>
</dbReference>
<dbReference type="InterPro" id="IPR013137">
    <property type="entry name" value="Znf_TFIIB"/>
</dbReference>
<dbReference type="InParanoid" id="K1PRX8"/>
<evidence type="ECO:0000256" key="4">
    <source>
        <dbReference type="ARBA" id="ARBA00022737"/>
    </source>
</evidence>
<evidence type="ECO:0000256" key="10">
    <source>
        <dbReference type="ARBA" id="ARBA00031009"/>
    </source>
</evidence>
<evidence type="ECO:0000256" key="7">
    <source>
        <dbReference type="ARBA" id="ARBA00023015"/>
    </source>
</evidence>
<dbReference type="EMBL" id="JH815655">
    <property type="protein sequence ID" value="EKC21579.1"/>
    <property type="molecule type" value="Genomic_DNA"/>
</dbReference>
<dbReference type="GO" id="GO:0008270">
    <property type="term" value="F:zinc ion binding"/>
    <property type="evidence" value="ECO:0007669"/>
    <property type="project" value="UniProtKB-KW"/>
</dbReference>
<feature type="compositionally biased region" description="Polar residues" evidence="12">
    <location>
        <begin position="214"/>
        <end position="234"/>
    </location>
</feature>
<feature type="compositionally biased region" description="Basic and acidic residues" evidence="12">
    <location>
        <begin position="354"/>
        <end position="365"/>
    </location>
</feature>
<proteinExistence type="inferred from homology"/>
<dbReference type="GO" id="GO:0017025">
    <property type="term" value="F:TBP-class protein binding"/>
    <property type="evidence" value="ECO:0007669"/>
    <property type="project" value="InterPro"/>
</dbReference>
<dbReference type="Pfam" id="PF00382">
    <property type="entry name" value="TFIIB"/>
    <property type="match status" value="2"/>
</dbReference>
<feature type="region of interest" description="Disordered" evidence="12">
    <location>
        <begin position="354"/>
        <end position="378"/>
    </location>
</feature>
<dbReference type="Pfam" id="PF08271">
    <property type="entry name" value="Zn_Ribbon_TF"/>
    <property type="match status" value="1"/>
</dbReference>
<evidence type="ECO:0000256" key="6">
    <source>
        <dbReference type="ARBA" id="ARBA00022833"/>
    </source>
</evidence>
<evidence type="ECO:0000256" key="3">
    <source>
        <dbReference type="ARBA" id="ARBA00022723"/>
    </source>
</evidence>
<keyword evidence="8" id="KW-0804">Transcription</keyword>
<dbReference type="Gene3D" id="1.10.472.10">
    <property type="entry name" value="Cyclin-like"/>
    <property type="match status" value="2"/>
</dbReference>
<dbReference type="GO" id="GO:0005634">
    <property type="term" value="C:nucleus"/>
    <property type="evidence" value="ECO:0007669"/>
    <property type="project" value="UniProtKB-SubCell"/>
</dbReference>
<dbReference type="GO" id="GO:0070897">
    <property type="term" value="P:transcription preinitiation complex assembly"/>
    <property type="evidence" value="ECO:0007669"/>
    <property type="project" value="InterPro"/>
</dbReference>
<dbReference type="GO" id="GO:0001006">
    <property type="term" value="F:RNA polymerase III type 3 promoter sequence-specific DNA binding"/>
    <property type="evidence" value="ECO:0007669"/>
    <property type="project" value="TreeGrafter"/>
</dbReference>